<feature type="compositionally biased region" description="Low complexity" evidence="1">
    <location>
        <begin position="282"/>
        <end position="292"/>
    </location>
</feature>
<name>A0A2R6NP63_9APHY</name>
<feature type="region of interest" description="Disordered" evidence="1">
    <location>
        <begin position="419"/>
        <end position="470"/>
    </location>
</feature>
<protein>
    <submittedName>
        <fullName evidence="2">Uncharacterized protein</fullName>
    </submittedName>
</protein>
<sequence>MPPRTPAELAVMATAIEDFLCTAPDPFIGSIRDGFWVQDIADLIIEYMEYDSKLKSNKVCNVVKQLQSLIKPHVTKSWVDAVITALPILAPPEISPKDRDMDAVLPGDIVWHDKKDQCTQCRSIKKRDKCITRKNAKKCTYCKHRKQRCHGYKGYQELAKVTPNRKRKAASPSSTRAGKQVDVGASSDESTEESESDDASDAAIHVAKRLRLDTAAGTSIDETSAAGAAAPRPPPMPLDGTPKTRVQTRGQPKRTGPMAASQASSIRTTPTPTAPVRSLTEPAAPVQPAPAVCTRPALPEPARSQPDPAVAEQTAPASTRTALPPPVHSQNETAAPQQPAPLRTRSAMDASARSQTEPALAEQPAPVRTRPAMAASAQSQTEPAAPVISMIEKTTSATTGRALPAPVLSITEQPAHVLVSSDQDDGGSTPTAQPLNTDAGSPPADAPTTTSARDVQARTMTRHAPTPPSIAGNPALQRALAHVSVPPFAHAPLFSHGDPQWDALDGLGNPIAVLRDVRITRDIMNDIGSRVHTLQSVIQHLNDLQSAQLQAYGIPPHLRNHHV</sequence>
<evidence type="ECO:0000313" key="2">
    <source>
        <dbReference type="EMBL" id="PSR74204.1"/>
    </source>
</evidence>
<feature type="compositionally biased region" description="Acidic residues" evidence="1">
    <location>
        <begin position="189"/>
        <end position="200"/>
    </location>
</feature>
<dbReference type="AlphaFoldDB" id="A0A2R6NP63"/>
<evidence type="ECO:0000313" key="3">
    <source>
        <dbReference type="Proteomes" id="UP000186601"/>
    </source>
</evidence>
<feature type="region of interest" description="Disordered" evidence="1">
    <location>
        <begin position="160"/>
        <end position="201"/>
    </location>
</feature>
<dbReference type="EMBL" id="MLYV02001013">
    <property type="protein sequence ID" value="PSR74204.1"/>
    <property type="molecule type" value="Genomic_DNA"/>
</dbReference>
<proteinExistence type="predicted"/>
<reference evidence="2 3" key="1">
    <citation type="submission" date="2018-02" db="EMBL/GenBank/DDBJ databases">
        <title>Genome sequence of the basidiomycete white-rot fungus Phlebia centrifuga.</title>
        <authorList>
            <person name="Granchi Z."/>
            <person name="Peng M."/>
            <person name="de Vries R.P."/>
            <person name="Hilden K."/>
            <person name="Makela M.R."/>
            <person name="Grigoriev I."/>
            <person name="Riley R."/>
        </authorList>
    </citation>
    <scope>NUCLEOTIDE SEQUENCE [LARGE SCALE GENOMIC DNA]</scope>
    <source>
        <strain evidence="2 3">FBCC195</strain>
    </source>
</reference>
<gene>
    <name evidence="2" type="ORF">PHLCEN_2v10035</name>
</gene>
<feature type="compositionally biased region" description="Polar residues" evidence="1">
    <location>
        <begin position="261"/>
        <end position="271"/>
    </location>
</feature>
<accession>A0A2R6NP63</accession>
<dbReference type="Proteomes" id="UP000186601">
    <property type="component" value="Unassembled WGS sequence"/>
</dbReference>
<feature type="region of interest" description="Disordered" evidence="1">
    <location>
        <begin position="215"/>
        <end position="384"/>
    </location>
</feature>
<feature type="compositionally biased region" description="Polar residues" evidence="1">
    <location>
        <begin position="426"/>
        <end position="439"/>
    </location>
</feature>
<evidence type="ECO:0000256" key="1">
    <source>
        <dbReference type="SAM" id="MobiDB-lite"/>
    </source>
</evidence>
<comment type="caution">
    <text evidence="2">The sequence shown here is derived from an EMBL/GenBank/DDBJ whole genome shotgun (WGS) entry which is preliminary data.</text>
</comment>
<keyword evidence="3" id="KW-1185">Reference proteome</keyword>
<organism evidence="2 3">
    <name type="scientific">Hermanssonia centrifuga</name>
    <dbReference type="NCBI Taxonomy" id="98765"/>
    <lineage>
        <taxon>Eukaryota</taxon>
        <taxon>Fungi</taxon>
        <taxon>Dikarya</taxon>
        <taxon>Basidiomycota</taxon>
        <taxon>Agaricomycotina</taxon>
        <taxon>Agaricomycetes</taxon>
        <taxon>Polyporales</taxon>
        <taxon>Meruliaceae</taxon>
        <taxon>Hermanssonia</taxon>
    </lineage>
</organism>